<evidence type="ECO:0000313" key="1">
    <source>
        <dbReference type="EMBL" id="KAK7682699.1"/>
    </source>
</evidence>
<name>A0AAW0FUH8_9APHY</name>
<proteinExistence type="predicted"/>
<organism evidence="1 2">
    <name type="scientific">Cerrena zonata</name>
    <dbReference type="NCBI Taxonomy" id="2478898"/>
    <lineage>
        <taxon>Eukaryota</taxon>
        <taxon>Fungi</taxon>
        <taxon>Dikarya</taxon>
        <taxon>Basidiomycota</taxon>
        <taxon>Agaricomycotina</taxon>
        <taxon>Agaricomycetes</taxon>
        <taxon>Polyporales</taxon>
        <taxon>Cerrenaceae</taxon>
        <taxon>Cerrena</taxon>
    </lineage>
</organism>
<dbReference type="Proteomes" id="UP001385951">
    <property type="component" value="Unassembled WGS sequence"/>
</dbReference>
<gene>
    <name evidence="1" type="ORF">QCA50_014082</name>
</gene>
<dbReference type="EMBL" id="JASBNA010000034">
    <property type="protein sequence ID" value="KAK7682699.1"/>
    <property type="molecule type" value="Genomic_DNA"/>
</dbReference>
<protein>
    <submittedName>
        <fullName evidence="1">Uncharacterized protein</fullName>
    </submittedName>
</protein>
<dbReference type="AlphaFoldDB" id="A0AAW0FUH8"/>
<accession>A0AAW0FUH8</accession>
<sequence length="129" mass="14685">MRNTIPEQYITSFGLSGTADYDYNYRPVDIPQAPQNPLILSPDDAPDFDRFQHILADRMAPIVEVPVQQIGSLPVSIASTPSLEEESSVEGGDIDEGSTSRFRKFRERTSKFIKAVRRRFRAARERLRL</sequence>
<reference evidence="1 2" key="1">
    <citation type="submission" date="2022-09" db="EMBL/GenBank/DDBJ databases">
        <authorList>
            <person name="Palmer J.M."/>
        </authorList>
    </citation>
    <scope>NUCLEOTIDE SEQUENCE [LARGE SCALE GENOMIC DNA]</scope>
    <source>
        <strain evidence="1 2">DSM 7382</strain>
    </source>
</reference>
<keyword evidence="2" id="KW-1185">Reference proteome</keyword>
<evidence type="ECO:0000313" key="2">
    <source>
        <dbReference type="Proteomes" id="UP001385951"/>
    </source>
</evidence>
<comment type="caution">
    <text evidence="1">The sequence shown here is derived from an EMBL/GenBank/DDBJ whole genome shotgun (WGS) entry which is preliminary data.</text>
</comment>